<evidence type="ECO:0000256" key="3">
    <source>
        <dbReference type="ARBA" id="ARBA00022989"/>
    </source>
</evidence>
<dbReference type="OrthoDB" id="3026777at2759"/>
<feature type="compositionally biased region" description="Acidic residues" evidence="5">
    <location>
        <begin position="1"/>
        <end position="10"/>
    </location>
</feature>
<dbReference type="InterPro" id="IPR036259">
    <property type="entry name" value="MFS_trans_sf"/>
</dbReference>
<dbReference type="Pfam" id="PF07690">
    <property type="entry name" value="MFS_1"/>
    <property type="match status" value="1"/>
</dbReference>
<organism evidence="7 8">
    <name type="scientific">Scheffersomyces spartinae</name>
    <dbReference type="NCBI Taxonomy" id="45513"/>
    <lineage>
        <taxon>Eukaryota</taxon>
        <taxon>Fungi</taxon>
        <taxon>Dikarya</taxon>
        <taxon>Ascomycota</taxon>
        <taxon>Saccharomycotina</taxon>
        <taxon>Pichiomycetes</taxon>
        <taxon>Debaryomycetaceae</taxon>
        <taxon>Scheffersomyces</taxon>
    </lineage>
</organism>
<feature type="transmembrane region" description="Helical" evidence="6">
    <location>
        <begin position="78"/>
        <end position="97"/>
    </location>
</feature>
<evidence type="ECO:0000313" key="7">
    <source>
        <dbReference type="EMBL" id="KAG7193567.1"/>
    </source>
</evidence>
<feature type="transmembrane region" description="Helical" evidence="6">
    <location>
        <begin position="198"/>
        <end position="226"/>
    </location>
</feature>
<keyword evidence="2 6" id="KW-0812">Transmembrane</keyword>
<feature type="transmembrane region" description="Helical" evidence="6">
    <location>
        <begin position="491"/>
        <end position="515"/>
    </location>
</feature>
<dbReference type="RefSeq" id="XP_043049115.1">
    <property type="nucleotide sequence ID" value="XM_043191472.1"/>
</dbReference>
<evidence type="ECO:0008006" key="9">
    <source>
        <dbReference type="Google" id="ProtNLM"/>
    </source>
</evidence>
<dbReference type="InterPro" id="IPR011701">
    <property type="entry name" value="MFS"/>
</dbReference>
<comment type="subcellular location">
    <subcellularLocation>
        <location evidence="1">Membrane</location>
        <topology evidence="1">Multi-pass membrane protein</topology>
    </subcellularLocation>
</comment>
<feature type="transmembrane region" description="Helical" evidence="6">
    <location>
        <begin position="426"/>
        <end position="445"/>
    </location>
</feature>
<evidence type="ECO:0000256" key="6">
    <source>
        <dbReference type="SAM" id="Phobius"/>
    </source>
</evidence>
<evidence type="ECO:0000256" key="1">
    <source>
        <dbReference type="ARBA" id="ARBA00004141"/>
    </source>
</evidence>
<sequence length="593" mass="65724">MATIPEDEEPLLGGISSTPINPDIDTNFETAVEVAYDHLTHPEQEDTQPELLDHDSHHAWLSNQQRQRNKQKTWYSRPSPYMVVIVAFSLTFAGLGAELSRQVITYKLACNYLSKLAGFLDPNNGNRSCSPQDTQILMSNLTLATSISLNIITLIASGKMGPLSDVYGRKVCIIIIVGFVMLGRILKFALMSHYDSLYFVPMVLCEVIMNLGGGGLALISICNAYISDVVEPHQRSYSLGLAIAGLFLGASLGPVVGNLLIKSGQNTPKASLDNITTSPKYITIERYEFLPLKFELLVLVMLLAFIIFILPESRGEQSRRLSRSMSHSSLSIRSGLVGELTPPQKEVWWKRWFVQLNFVKPLSLLRVSKDVISVDKRADYKKYQFPVLALVVIDAFLTAMAMGIQSIFILYGIYHFHWTQTDLGHLLAVEGSARAIVLVILFPLINHQIFQGMLGFKINKKNFDMIDFSFIIFGLFCECLGLTLMKFAPTTLAFLVSSGIMAMGALAAPNINSTIIKHYPELKIGELFAAISLVKNVSGLIVPIVFITAYKWLLKNSDPGWLFVGIGGILACFMVLLVIVKHKLQEAATTPIL</sequence>
<evidence type="ECO:0000256" key="2">
    <source>
        <dbReference type="ARBA" id="ARBA00022692"/>
    </source>
</evidence>
<evidence type="ECO:0000256" key="5">
    <source>
        <dbReference type="SAM" id="MobiDB-lite"/>
    </source>
</evidence>
<name>A0A9P7V8Z1_9ASCO</name>
<feature type="transmembrane region" description="Helical" evidence="6">
    <location>
        <begin position="387"/>
        <end position="414"/>
    </location>
</feature>
<keyword evidence="8" id="KW-1185">Reference proteome</keyword>
<keyword evidence="3 6" id="KW-1133">Transmembrane helix</keyword>
<evidence type="ECO:0000256" key="4">
    <source>
        <dbReference type="ARBA" id="ARBA00023136"/>
    </source>
</evidence>
<feature type="transmembrane region" description="Helical" evidence="6">
    <location>
        <begin position="527"/>
        <end position="549"/>
    </location>
</feature>
<feature type="region of interest" description="Disordered" evidence="5">
    <location>
        <begin position="1"/>
        <end position="23"/>
    </location>
</feature>
<dbReference type="GeneID" id="66114010"/>
<feature type="transmembrane region" description="Helical" evidence="6">
    <location>
        <begin position="289"/>
        <end position="310"/>
    </location>
</feature>
<reference evidence="7" key="1">
    <citation type="submission" date="2021-03" db="EMBL/GenBank/DDBJ databases">
        <authorList>
            <person name="Palmer J.M."/>
        </authorList>
    </citation>
    <scope>NUCLEOTIDE SEQUENCE</scope>
    <source>
        <strain evidence="7">ARV_011</strain>
    </source>
</reference>
<accession>A0A9P7V8Z1</accession>
<comment type="caution">
    <text evidence="7">The sequence shown here is derived from an EMBL/GenBank/DDBJ whole genome shotgun (WGS) entry which is preliminary data.</text>
</comment>
<dbReference type="EMBL" id="JAHMUF010000011">
    <property type="protein sequence ID" value="KAG7193567.1"/>
    <property type="molecule type" value="Genomic_DNA"/>
</dbReference>
<dbReference type="PANTHER" id="PTHR23507:SF1">
    <property type="entry name" value="FI18259P1-RELATED"/>
    <property type="match status" value="1"/>
</dbReference>
<feature type="transmembrane region" description="Helical" evidence="6">
    <location>
        <begin position="167"/>
        <end position="186"/>
    </location>
</feature>
<feature type="transmembrane region" description="Helical" evidence="6">
    <location>
        <begin position="136"/>
        <end position="155"/>
    </location>
</feature>
<dbReference type="SUPFAM" id="SSF103473">
    <property type="entry name" value="MFS general substrate transporter"/>
    <property type="match status" value="1"/>
</dbReference>
<feature type="transmembrane region" description="Helical" evidence="6">
    <location>
        <begin position="561"/>
        <end position="580"/>
    </location>
</feature>
<gene>
    <name evidence="7" type="ORF">KQ657_000636</name>
</gene>
<dbReference type="PANTHER" id="PTHR23507">
    <property type="entry name" value="ZGC:174356"/>
    <property type="match status" value="1"/>
</dbReference>
<keyword evidence="4 6" id="KW-0472">Membrane</keyword>
<dbReference type="GO" id="GO:0016020">
    <property type="term" value="C:membrane"/>
    <property type="evidence" value="ECO:0007669"/>
    <property type="project" value="UniProtKB-SubCell"/>
</dbReference>
<feature type="transmembrane region" description="Helical" evidence="6">
    <location>
        <begin position="238"/>
        <end position="261"/>
    </location>
</feature>
<dbReference type="AlphaFoldDB" id="A0A9P7V8Z1"/>
<dbReference type="GO" id="GO:0022857">
    <property type="term" value="F:transmembrane transporter activity"/>
    <property type="evidence" value="ECO:0007669"/>
    <property type="project" value="InterPro"/>
</dbReference>
<protein>
    <recommendedName>
        <fullName evidence="9">Major facilitator superfamily (MFS) profile domain-containing protein</fullName>
    </recommendedName>
</protein>
<dbReference type="Proteomes" id="UP000790833">
    <property type="component" value="Unassembled WGS sequence"/>
</dbReference>
<feature type="transmembrane region" description="Helical" evidence="6">
    <location>
        <begin position="466"/>
        <end position="485"/>
    </location>
</feature>
<dbReference type="Gene3D" id="1.20.1250.20">
    <property type="entry name" value="MFS general substrate transporter like domains"/>
    <property type="match status" value="1"/>
</dbReference>
<evidence type="ECO:0000313" key="8">
    <source>
        <dbReference type="Proteomes" id="UP000790833"/>
    </source>
</evidence>
<proteinExistence type="predicted"/>